<feature type="transmembrane region" description="Helical" evidence="6">
    <location>
        <begin position="199"/>
        <end position="223"/>
    </location>
</feature>
<organism evidence="7 8">
    <name type="scientific">Halarsenatibacter silvermanii</name>
    <dbReference type="NCBI Taxonomy" id="321763"/>
    <lineage>
        <taxon>Bacteria</taxon>
        <taxon>Bacillati</taxon>
        <taxon>Bacillota</taxon>
        <taxon>Clostridia</taxon>
        <taxon>Halanaerobiales</taxon>
        <taxon>Halarsenatibacteraceae</taxon>
        <taxon>Halarsenatibacter</taxon>
    </lineage>
</organism>
<dbReference type="EMBL" id="FNGO01000029">
    <property type="protein sequence ID" value="SDM35218.1"/>
    <property type="molecule type" value="Genomic_DNA"/>
</dbReference>
<gene>
    <name evidence="7" type="ORF">SAMN04488692_1299</name>
</gene>
<dbReference type="Pfam" id="PF03379">
    <property type="entry name" value="CcmB"/>
    <property type="match status" value="1"/>
</dbReference>
<proteinExistence type="inferred from homology"/>
<feature type="transmembrane region" description="Helical" evidence="6">
    <location>
        <begin position="168"/>
        <end position="193"/>
    </location>
</feature>
<evidence type="ECO:0000256" key="5">
    <source>
        <dbReference type="ARBA" id="ARBA00023136"/>
    </source>
</evidence>
<dbReference type="Proteomes" id="UP000199476">
    <property type="component" value="Unassembled WGS sequence"/>
</dbReference>
<protein>
    <submittedName>
        <fullName evidence="7">Heme exporter protein B</fullName>
    </submittedName>
</protein>
<dbReference type="InterPro" id="IPR003544">
    <property type="entry name" value="Cyt_c_biogenesis_CcmB"/>
</dbReference>
<keyword evidence="5 6" id="KW-0472">Membrane</keyword>
<evidence type="ECO:0000256" key="4">
    <source>
        <dbReference type="ARBA" id="ARBA00022989"/>
    </source>
</evidence>
<feature type="transmembrane region" description="Helical" evidence="6">
    <location>
        <begin position="102"/>
        <end position="122"/>
    </location>
</feature>
<feature type="transmembrane region" description="Helical" evidence="6">
    <location>
        <begin position="134"/>
        <end position="156"/>
    </location>
</feature>
<sequence>MGFFSTIRTLLYREIRLELNTGQLVGSMLFFALLAGILFSMVFTAGLDETDYFPGVYTFSHLFAILLILNRAIARERENGCLELIMLAGSSREAVMISRITANYLFFILISIFITPVFLLLFDLHIPPAGILQLALVILIFQAGLAVTGSILAFLVSYTRLGNLLLPVLLLPLLIPLLLGTVESISLALGGTWNQSFTFWLLLMLTYDLVYFTAAVWLSPYLLEV</sequence>
<dbReference type="STRING" id="321763.SAMN04488692_1299"/>
<dbReference type="OrthoDB" id="9812809at2"/>
<feature type="transmembrane region" description="Helical" evidence="6">
    <location>
        <begin position="21"/>
        <end position="46"/>
    </location>
</feature>
<evidence type="ECO:0000256" key="6">
    <source>
        <dbReference type="SAM" id="Phobius"/>
    </source>
</evidence>
<evidence type="ECO:0000313" key="7">
    <source>
        <dbReference type="EMBL" id="SDM35218.1"/>
    </source>
</evidence>
<accession>A0A1G9SI89</accession>
<evidence type="ECO:0000256" key="2">
    <source>
        <dbReference type="ARBA" id="ARBA00010544"/>
    </source>
</evidence>
<dbReference type="GO" id="GO:0016020">
    <property type="term" value="C:membrane"/>
    <property type="evidence" value="ECO:0007669"/>
    <property type="project" value="UniProtKB-SubCell"/>
</dbReference>
<dbReference type="PRINTS" id="PR01414">
    <property type="entry name" value="CCMBBIOGNSIS"/>
</dbReference>
<evidence type="ECO:0000313" key="8">
    <source>
        <dbReference type="Proteomes" id="UP000199476"/>
    </source>
</evidence>
<keyword evidence="3 6" id="KW-0812">Transmembrane</keyword>
<dbReference type="GO" id="GO:0015232">
    <property type="term" value="F:heme transmembrane transporter activity"/>
    <property type="evidence" value="ECO:0007669"/>
    <property type="project" value="InterPro"/>
</dbReference>
<dbReference type="AlphaFoldDB" id="A0A1G9SI89"/>
<dbReference type="GO" id="GO:0017004">
    <property type="term" value="P:cytochrome complex assembly"/>
    <property type="evidence" value="ECO:0007669"/>
    <property type="project" value="InterPro"/>
</dbReference>
<keyword evidence="4 6" id="KW-1133">Transmembrane helix</keyword>
<evidence type="ECO:0000256" key="3">
    <source>
        <dbReference type="ARBA" id="ARBA00022692"/>
    </source>
</evidence>
<dbReference type="RefSeq" id="WP_089761910.1">
    <property type="nucleotide sequence ID" value="NZ_FNGO01000029.1"/>
</dbReference>
<evidence type="ECO:0000256" key="1">
    <source>
        <dbReference type="ARBA" id="ARBA00004141"/>
    </source>
</evidence>
<reference evidence="7 8" key="1">
    <citation type="submission" date="2016-10" db="EMBL/GenBank/DDBJ databases">
        <authorList>
            <person name="de Groot N.N."/>
        </authorList>
    </citation>
    <scope>NUCLEOTIDE SEQUENCE [LARGE SCALE GENOMIC DNA]</scope>
    <source>
        <strain evidence="7 8">SLAS-1</strain>
    </source>
</reference>
<keyword evidence="8" id="KW-1185">Reference proteome</keyword>
<name>A0A1G9SI89_9FIRM</name>
<comment type="similarity">
    <text evidence="2">Belongs to the CcmB/CycW/HelB family.</text>
</comment>
<comment type="subcellular location">
    <subcellularLocation>
        <location evidence="1">Membrane</location>
        <topology evidence="1">Multi-pass membrane protein</topology>
    </subcellularLocation>
</comment>
<feature type="transmembrane region" description="Helical" evidence="6">
    <location>
        <begin position="52"/>
        <end position="69"/>
    </location>
</feature>